<keyword evidence="5" id="KW-0547">Nucleotide-binding</keyword>
<evidence type="ECO:0000256" key="4">
    <source>
        <dbReference type="ARBA" id="ARBA00022695"/>
    </source>
</evidence>
<sequence length="1973" mass="224426">MFPPGVAMNDYFSKIIMNNNEINGLSLNGNQDSWPQELKPSGSVASNEAPESVVFPWLDGQNGNLVKRLEYELDPIILAPYLTLSLDEVEYVKIKGCDLRATDFPLEEHRGGLFPKNNCNIKVMPGSTIVFKGEKLRLVPSQSEVFGLYPKGLNATKLDLNTLEGMALKQLLSDTWPVFRAKHAFDLIRDTEVGYYMPSPDTYCYLKFDTTYGESFFVRMSMFDYISYQSVGNRYCTVPVPHISMWNKIGIKCPVAYYTDEEIWYLLYDLISTDKNICADTRGQSERSQNWTWLQEEIYELVSEHYGTTEALLDYVDLFKYFSTKIMNNSSDSVEIQSDAINWLGSFLPGRSNQSDISLLSAYRNIGSIAGKIDKAIDAINDAPTDSAIIKIFSALSKITGFVTELTKWVTEFIENPFETIKKIFLDTHFQLEVHDLSATDTLWMTFGYVGIITFAYAMRDNTIVSTGLHFLANYHFVKNITSESSSHYKFAALLSLCTIAISRSPELLSERVEIQSEVNVPAVAASFVSILGVMCAGVKTSTSLQEIFVYASNVLKPTYNTLRGLPWLIKFYESTMELFNLVVTKLFGENSMWLLMARNLVKDDDMRDYIIYSLTQTPDTLIVKLALDEVAQKEWDRMHELHLKFIRMFASAKTRPSLSNTAYSLYTNAFKHFKELLAEYDKIKRSRDYFRPEPFIVYIFGEPGVGKTVIRNAFAMEMYKWYKKLDPTLPDLHQTGLVYVRNPGDKHWSGYETVPFAVAWDDVGSNRKADNTEFDEIMACASTNQLRLPMAELRDKGLLFGSKVLILCSNTQDANTNNLILRPDAFNRRRHVVLEMRRTKTEVTGVTSKCDFDTVELIARDNIDSNKIIKSFGPGQSEVVFAECYAWMRTIFETHVANQLDLVSKQKQQLFTVMKETLCLNEEEGIELEELVAKDLRLEFLQSVKEPDDPIVYESYAGNLVNQPTGLVRKVGKFIERGTKAVISEADEAAKTLMTFLRENMPSNYKALAYTLATIAGFGSVFSLYKVYNLVFGKAKLQAYDNNISYKSSHSIKPVVTQLQNYSMNVSYKTNKIKAIIQAEEDLDYETIMEAVNQDSVQAPIGETWESVTLNKVSPIEGNMFRVVKKYYDQLETEEDKILCFKLARRAIKTYKDVLPLDLPALSRKQMDVVLPASLVRSLPREQVFIQSDLPILMDHYQSALWMAFINGDKPGLARRIHAVQIKYSAFLFPKHFTDLITEEQDLCMAHSIRGLHTVRVGPKQIFPVGNLDWSVVVLPTLPHGRNILKHFATKRELEIIQTFNGVLLRYQSPTKPVITTTVLGNIRRFDTPISGTLSTGVVVVHPKGFSYDVYSVNGDCGSLLVATDNTVRSKIMGCHFGYTAALGRGHASLVPRETLEELVESVVSADSKFFIEKPCAIQCKASDVPSEFLSEAGWPKFEVLGMLPDAPCSPRRHKDLFRSPAYNQIYPATKDLSVLSCYDNRLLPEYRGSPDIMVRNYVGYSVPTREWPQDLLLMAKSYLREEFFKFKENTRREVKSLEWAINGEWVGEARVEHCEPLVLDTSAGYGFPGKKHLYFDSSDPKNIKISDPNLARDVDDLWESWKRGEPKPVIWTNALKSEPLKFSKIETGKTRTFMVAQTSFSIAVKRLFGAWTVAMKSTPVKSFSCLGVDVRSSVWTELYKELEKVGDVGVDQDFMNYDRIAVISQLANAVCDEINSWYDDGAVYARMRKIAIHEIIHSYVLCGNILTRKFQGNPSGNPLTTELNNSVNVLMLVMVYLIIALRKGRIEHFSLKSFKRNVSVKTYGDDVIYSLGPEVLDWFDMDLVQQIYAEHGITVTPANKTDRLEVMPLSSLTFLKCSFVPSGIPQYPWNAGLSKDSIYNMTQFYRLKPNSGTIEDAYTHNQLESCEYAYFWGQEFFDAHKDRINQWRLQHNLLPLTVTYEEEHLKYLCKLGILELGDVSSMTTALQKYFK</sequence>
<dbReference type="InterPro" id="IPR001205">
    <property type="entry name" value="RNA-dir_pol_C"/>
</dbReference>
<keyword evidence="3" id="KW-0808">Transferase</keyword>
<dbReference type="InterPro" id="IPR014759">
    <property type="entry name" value="Helicase_SF3_ssRNA_vir"/>
</dbReference>
<dbReference type="GO" id="GO:0039694">
    <property type="term" value="P:viral RNA genome replication"/>
    <property type="evidence" value="ECO:0007669"/>
    <property type="project" value="InterPro"/>
</dbReference>
<evidence type="ECO:0000256" key="3">
    <source>
        <dbReference type="ARBA" id="ARBA00022679"/>
    </source>
</evidence>
<dbReference type="EMBL" id="ON746388">
    <property type="protein sequence ID" value="UYL95316.1"/>
    <property type="molecule type" value="Genomic_RNA"/>
</dbReference>
<dbReference type="PROSITE" id="PS51218">
    <property type="entry name" value="SF3_HELICASE_2"/>
    <property type="match status" value="1"/>
</dbReference>
<evidence type="ECO:0000259" key="10">
    <source>
        <dbReference type="PROSITE" id="PS50507"/>
    </source>
</evidence>
<dbReference type="InterPro" id="IPR024387">
    <property type="entry name" value="Pept_C3G_Picornavir"/>
</dbReference>
<dbReference type="GO" id="GO:0005524">
    <property type="term" value="F:ATP binding"/>
    <property type="evidence" value="ECO:0007669"/>
    <property type="project" value="UniProtKB-KW"/>
</dbReference>
<dbReference type="InterPro" id="IPR000605">
    <property type="entry name" value="Helicase_SF3_ssDNA/RNA_vir"/>
</dbReference>
<evidence type="ECO:0000313" key="13">
    <source>
        <dbReference type="EMBL" id="UYL95316.1"/>
    </source>
</evidence>
<dbReference type="GO" id="GO:0004197">
    <property type="term" value="F:cysteine-type endopeptidase activity"/>
    <property type="evidence" value="ECO:0007669"/>
    <property type="project" value="InterPro"/>
</dbReference>
<feature type="domain" description="Peptidase C3" evidence="12">
    <location>
        <begin position="1183"/>
        <end position="1397"/>
    </location>
</feature>
<evidence type="ECO:0000256" key="6">
    <source>
        <dbReference type="ARBA" id="ARBA00022801"/>
    </source>
</evidence>
<evidence type="ECO:0000256" key="9">
    <source>
        <dbReference type="ARBA" id="ARBA00022953"/>
    </source>
</evidence>
<evidence type="ECO:0000259" key="12">
    <source>
        <dbReference type="PROSITE" id="PS51874"/>
    </source>
</evidence>
<evidence type="ECO:0000256" key="7">
    <source>
        <dbReference type="ARBA" id="ARBA00022807"/>
    </source>
</evidence>
<dbReference type="InterPro" id="IPR043502">
    <property type="entry name" value="DNA/RNA_pol_sf"/>
</dbReference>
<dbReference type="CDD" id="cd23169">
    <property type="entry name" value="ps-ssRNAv-Picornavirales"/>
    <property type="match status" value="1"/>
</dbReference>
<keyword evidence="7" id="KW-0788">Thiol protease</keyword>
<feature type="domain" description="RdRp catalytic" evidence="10">
    <location>
        <begin position="1689"/>
        <end position="1821"/>
    </location>
</feature>
<dbReference type="GO" id="GO:0003968">
    <property type="term" value="F:RNA-directed RNA polymerase activity"/>
    <property type="evidence" value="ECO:0007669"/>
    <property type="project" value="UniProtKB-KW"/>
</dbReference>
<dbReference type="PROSITE" id="PS50507">
    <property type="entry name" value="RDRP_SSRNA_POS"/>
    <property type="match status" value="1"/>
</dbReference>
<evidence type="ECO:0000259" key="11">
    <source>
        <dbReference type="PROSITE" id="PS51218"/>
    </source>
</evidence>
<dbReference type="GO" id="GO:0006508">
    <property type="term" value="P:proteolysis"/>
    <property type="evidence" value="ECO:0007669"/>
    <property type="project" value="UniProtKB-KW"/>
</dbReference>
<keyword evidence="6" id="KW-0378">Hydrolase</keyword>
<proteinExistence type="predicted"/>
<dbReference type="GO" id="GO:0006351">
    <property type="term" value="P:DNA-templated transcription"/>
    <property type="evidence" value="ECO:0007669"/>
    <property type="project" value="InterPro"/>
</dbReference>
<dbReference type="GO" id="GO:0003724">
    <property type="term" value="F:RNA helicase activity"/>
    <property type="evidence" value="ECO:0007669"/>
    <property type="project" value="InterPro"/>
</dbReference>
<feature type="domain" description="SF3 helicase" evidence="11">
    <location>
        <begin position="675"/>
        <end position="851"/>
    </location>
</feature>
<dbReference type="Pfam" id="PF12381">
    <property type="entry name" value="Peptidase_C3G"/>
    <property type="match status" value="1"/>
</dbReference>
<dbReference type="InterPro" id="IPR044067">
    <property type="entry name" value="PCV_3C_PRO"/>
</dbReference>
<keyword evidence="9" id="KW-0693">Viral RNA replication</keyword>
<dbReference type="PRINTS" id="PR00918">
    <property type="entry name" value="CALICVIRUSNS"/>
</dbReference>
<evidence type="ECO:0000256" key="1">
    <source>
        <dbReference type="ARBA" id="ARBA00022484"/>
    </source>
</evidence>
<dbReference type="InterPro" id="IPR007094">
    <property type="entry name" value="RNA-dir_pol_PSvirus"/>
</dbReference>
<dbReference type="InterPro" id="IPR009003">
    <property type="entry name" value="Peptidase_S1_PA"/>
</dbReference>
<keyword evidence="2" id="KW-0645">Protease</keyword>
<keyword evidence="1" id="KW-0696">RNA-directed RNA polymerase</keyword>
<evidence type="ECO:0000256" key="5">
    <source>
        <dbReference type="ARBA" id="ARBA00022741"/>
    </source>
</evidence>
<dbReference type="SUPFAM" id="SSF50494">
    <property type="entry name" value="Trypsin-like serine proteases"/>
    <property type="match status" value="1"/>
</dbReference>
<dbReference type="InterPro" id="IPR004004">
    <property type="entry name" value="Helic/Pol/Pept_Calicivir-typ"/>
</dbReference>
<accession>A0A9E8AAA6</accession>
<dbReference type="PROSITE" id="PS51874">
    <property type="entry name" value="PCV_3C_PRO"/>
    <property type="match status" value="1"/>
</dbReference>
<dbReference type="Pfam" id="PF00910">
    <property type="entry name" value="RNA_helicase"/>
    <property type="match status" value="1"/>
</dbReference>
<organism evidence="13">
    <name type="scientific">Suizhou Dicis tick virus 1</name>
    <dbReference type="NCBI Taxonomy" id="2972098"/>
    <lineage>
        <taxon>Viruses</taxon>
        <taxon>Riboviria</taxon>
        <taxon>Orthornavirae</taxon>
        <taxon>Pisuviricota</taxon>
        <taxon>Pisoniviricetes</taxon>
        <taxon>Picornavirales</taxon>
        <taxon>Dicistroviridae</taxon>
    </lineage>
</organism>
<keyword evidence="4" id="KW-0548">Nucleotidyltransferase</keyword>
<dbReference type="Gene3D" id="3.30.70.270">
    <property type="match status" value="1"/>
</dbReference>
<protein>
    <submittedName>
        <fullName evidence="13">Polyprotein</fullName>
    </submittedName>
</protein>
<evidence type="ECO:0000256" key="8">
    <source>
        <dbReference type="ARBA" id="ARBA00022840"/>
    </source>
</evidence>
<name>A0A9E8AAA6_9VIRU</name>
<dbReference type="SUPFAM" id="SSF56672">
    <property type="entry name" value="DNA/RNA polymerases"/>
    <property type="match status" value="1"/>
</dbReference>
<dbReference type="Pfam" id="PF00680">
    <property type="entry name" value="RdRP_1"/>
    <property type="match status" value="1"/>
</dbReference>
<dbReference type="GO" id="GO:0003723">
    <property type="term" value="F:RNA binding"/>
    <property type="evidence" value="ECO:0007669"/>
    <property type="project" value="InterPro"/>
</dbReference>
<dbReference type="InterPro" id="IPR043504">
    <property type="entry name" value="Peptidase_S1_PA_chymotrypsin"/>
</dbReference>
<evidence type="ECO:0000256" key="2">
    <source>
        <dbReference type="ARBA" id="ARBA00022670"/>
    </source>
</evidence>
<reference evidence="13" key="1">
    <citation type="submission" date="2022-05" db="EMBL/GenBank/DDBJ databases">
        <authorList>
            <person name="Cao W."/>
            <person name="Jia N."/>
            <person name="Lam T.T.-Y."/>
            <person name="Ni X."/>
            <person name="Liu J."/>
        </authorList>
    </citation>
    <scope>NUCLEOTIDE SEQUENCE</scope>
    <source>
        <strain evidence="13">TIGMIC 5</strain>
    </source>
</reference>
<keyword evidence="8" id="KW-0067">ATP-binding</keyword>
<dbReference type="InterPro" id="IPR043128">
    <property type="entry name" value="Rev_trsase/Diguanyl_cyclase"/>
</dbReference>
<dbReference type="Gene3D" id="2.40.10.10">
    <property type="entry name" value="Trypsin-like serine proteases"/>
    <property type="match status" value="1"/>
</dbReference>